<sequence>MNSIKSDILSGNEIKNRMPDYDNMTIDEVNACKIKFRVKFNELSKLYAEWSINHPLFEEESLPQIHLKYEEIIDTILKYNEMKSRKAVEEDFKALNKKTNSFFNDNQITFDYTKGFLKQVPLHHILSINSGLIGTNTFINSLKEKFNSKEEPYEDKQLMLGVILWLKISVMFPSSFLLKDFLERKLLVLEEEHINVSSVISKVINSEIFNDEYGKPYSSKQESNNVIKIITKITINDIGVISILLSDFRKSDFAPIFTELAL</sequence>
<accession>A0A6C0BE82</accession>
<evidence type="ECO:0000313" key="1">
    <source>
        <dbReference type="EMBL" id="QHS90071.1"/>
    </source>
</evidence>
<protein>
    <submittedName>
        <fullName evidence="1">Uncharacterized protein</fullName>
    </submittedName>
</protein>
<name>A0A6C0BE82_9ZZZZ</name>
<proteinExistence type="predicted"/>
<dbReference type="EMBL" id="MN739124">
    <property type="protein sequence ID" value="QHS90071.1"/>
    <property type="molecule type" value="Genomic_DNA"/>
</dbReference>
<organism evidence="1">
    <name type="scientific">viral metagenome</name>
    <dbReference type="NCBI Taxonomy" id="1070528"/>
    <lineage>
        <taxon>unclassified sequences</taxon>
        <taxon>metagenomes</taxon>
        <taxon>organismal metagenomes</taxon>
    </lineage>
</organism>
<reference evidence="1" key="1">
    <citation type="journal article" date="2020" name="Nature">
        <title>Giant virus diversity and host interactions through global metagenomics.</title>
        <authorList>
            <person name="Schulz F."/>
            <person name="Roux S."/>
            <person name="Paez-Espino D."/>
            <person name="Jungbluth S."/>
            <person name="Walsh D.A."/>
            <person name="Denef V.J."/>
            <person name="McMahon K.D."/>
            <person name="Konstantinidis K.T."/>
            <person name="Eloe-Fadrosh E.A."/>
            <person name="Kyrpides N.C."/>
            <person name="Woyke T."/>
        </authorList>
    </citation>
    <scope>NUCLEOTIDE SEQUENCE</scope>
    <source>
        <strain evidence="1">GVMAG-M-3300010160-4</strain>
    </source>
</reference>
<dbReference type="AlphaFoldDB" id="A0A6C0BE82"/>